<accession>E5Y8D0</accession>
<comment type="caution">
    <text evidence="3">The sequence shown here is derived from an EMBL/GenBank/DDBJ whole genome shotgun (WGS) entry which is preliminary data.</text>
</comment>
<dbReference type="Proteomes" id="UP000006034">
    <property type="component" value="Unassembled WGS sequence"/>
</dbReference>
<gene>
    <name evidence="3" type="ORF">HMPREF0179_02448</name>
</gene>
<evidence type="ECO:0000259" key="2">
    <source>
        <dbReference type="Pfam" id="PF04073"/>
    </source>
</evidence>
<evidence type="ECO:0000313" key="3">
    <source>
        <dbReference type="EMBL" id="EFV43756.1"/>
    </source>
</evidence>
<comment type="similarity">
    <text evidence="1">Belongs to the PRORSD1 family.</text>
</comment>
<dbReference type="Gene3D" id="3.90.960.10">
    <property type="entry name" value="YbaK/aminoacyl-tRNA synthetase-associated domain"/>
    <property type="match status" value="1"/>
</dbReference>
<evidence type="ECO:0000256" key="1">
    <source>
        <dbReference type="ARBA" id="ARBA00010201"/>
    </source>
</evidence>
<dbReference type="PANTHER" id="PTHR31423:SF3">
    <property type="entry name" value="PROLYL-TRNA SYNTHETASE ASSOCIATED DOMAIN-CONTAINING PROTEIN 1-RELATED"/>
    <property type="match status" value="1"/>
</dbReference>
<reference evidence="3 4" key="1">
    <citation type="submission" date="2010-10" db="EMBL/GenBank/DDBJ databases">
        <authorList>
            <consortium name="The Broad Institute Genome Sequencing Platform"/>
            <person name="Ward D."/>
            <person name="Earl A."/>
            <person name="Feldgarden M."/>
            <person name="Young S.K."/>
            <person name="Gargeya S."/>
            <person name="Zeng Q."/>
            <person name="Alvarado L."/>
            <person name="Berlin A."/>
            <person name="Bochicchio J."/>
            <person name="Chapman S.B."/>
            <person name="Chen Z."/>
            <person name="Freedman E."/>
            <person name="Gellesch M."/>
            <person name="Goldberg J."/>
            <person name="Griggs A."/>
            <person name="Gujja S."/>
            <person name="Heilman E."/>
            <person name="Heiman D."/>
            <person name="Howarth C."/>
            <person name="Mehta T."/>
            <person name="Neiman D."/>
            <person name="Pearson M."/>
            <person name="Roberts A."/>
            <person name="Saif S."/>
            <person name="Shea T."/>
            <person name="Shenoy N."/>
            <person name="Sisk P."/>
            <person name="Stolte C."/>
            <person name="Sykes S."/>
            <person name="White J."/>
            <person name="Yandava C."/>
            <person name="Allen-Vercoe E."/>
            <person name="Sibley C."/>
            <person name="Ambrose C.E."/>
            <person name="Strauss J."/>
            <person name="Daigneault M."/>
            <person name="Haas B."/>
            <person name="Nusbaum C."/>
            <person name="Birren B."/>
        </authorList>
    </citation>
    <scope>NUCLEOTIDE SEQUENCE [LARGE SCALE GENOMIC DNA]</scope>
    <source>
        <strain evidence="3 4">3_1_6</strain>
    </source>
</reference>
<protein>
    <recommendedName>
        <fullName evidence="2">YbaK/aminoacyl-tRNA synthetase-associated domain-containing protein</fullName>
    </recommendedName>
</protein>
<dbReference type="GO" id="GO:0002161">
    <property type="term" value="F:aminoacyl-tRNA deacylase activity"/>
    <property type="evidence" value="ECO:0007669"/>
    <property type="project" value="InterPro"/>
</dbReference>
<keyword evidence="4" id="KW-1185">Reference proteome</keyword>
<proteinExistence type="inferred from homology"/>
<feature type="domain" description="YbaK/aminoacyl-tRNA synthetase-associated" evidence="2">
    <location>
        <begin position="25"/>
        <end position="149"/>
    </location>
</feature>
<dbReference type="SUPFAM" id="SSF55826">
    <property type="entry name" value="YbaK/ProRS associated domain"/>
    <property type="match status" value="1"/>
</dbReference>
<dbReference type="InterPro" id="IPR040285">
    <property type="entry name" value="ProX/PRXD1"/>
</dbReference>
<evidence type="ECO:0000313" key="4">
    <source>
        <dbReference type="Proteomes" id="UP000006034"/>
    </source>
</evidence>
<dbReference type="InterPro" id="IPR036754">
    <property type="entry name" value="YbaK/aa-tRNA-synt-asso_dom_sf"/>
</dbReference>
<organism evidence="3 4">
    <name type="scientific">Bilophila wadsworthia (strain 3_1_6)</name>
    <dbReference type="NCBI Taxonomy" id="563192"/>
    <lineage>
        <taxon>Bacteria</taxon>
        <taxon>Pseudomonadati</taxon>
        <taxon>Thermodesulfobacteriota</taxon>
        <taxon>Desulfovibrionia</taxon>
        <taxon>Desulfovibrionales</taxon>
        <taxon>Desulfovibrionaceae</taxon>
        <taxon>Bilophila</taxon>
    </lineage>
</organism>
<sequence length="164" mass="18361">MEDREIRKVLDVLDNAGIRYRMVSHDPVYTIEEMERLHLDADAEIAKNLFLRDARGKRHFLVVLCSCKTVDLKALRGQLGTSALSFASEDRLKRFLGLEKGAVTPLGILNDEARAVEVLFDRDLARLPSLGVHPNRNTATVFLAFSDLESLIRSHGNSVSFVAI</sequence>
<dbReference type="OrthoDB" id="5145315at2"/>
<name>E5Y8D0_BILW3</name>
<dbReference type="PANTHER" id="PTHR31423">
    <property type="entry name" value="YBAK DOMAIN-CONTAINING PROTEIN"/>
    <property type="match status" value="1"/>
</dbReference>
<dbReference type="GeneID" id="78085577"/>
<reference evidence="3 4" key="2">
    <citation type="submission" date="2013-04" db="EMBL/GenBank/DDBJ databases">
        <title>The Genome Sequence of Bilophila wadsworthia 3_1_6.</title>
        <authorList>
            <consortium name="The Broad Institute Genomics Platform"/>
            <person name="Earl A."/>
            <person name="Ward D."/>
            <person name="Feldgarden M."/>
            <person name="Gevers D."/>
            <person name="Sibley C."/>
            <person name="Strauss J."/>
            <person name="Allen-Vercoe E."/>
            <person name="Walker B."/>
            <person name="Young S."/>
            <person name="Zeng Q."/>
            <person name="Gargeya S."/>
            <person name="Fitzgerald M."/>
            <person name="Haas B."/>
            <person name="Abouelleil A."/>
            <person name="Allen A.W."/>
            <person name="Alvarado L."/>
            <person name="Arachchi H.M."/>
            <person name="Berlin A.M."/>
            <person name="Chapman S.B."/>
            <person name="Gainer-Dewar J."/>
            <person name="Goldberg J."/>
            <person name="Griggs A."/>
            <person name="Gujja S."/>
            <person name="Hansen M."/>
            <person name="Howarth C."/>
            <person name="Imamovic A."/>
            <person name="Ireland A."/>
            <person name="Larimer J."/>
            <person name="McCowan C."/>
            <person name="Murphy C."/>
            <person name="Pearson M."/>
            <person name="Poon T.W."/>
            <person name="Priest M."/>
            <person name="Roberts A."/>
            <person name="Saif S."/>
            <person name="Shea T."/>
            <person name="Sisk P."/>
            <person name="Sykes S."/>
            <person name="Wortman J."/>
            <person name="Nusbaum C."/>
            <person name="Birren B."/>
        </authorList>
    </citation>
    <scope>NUCLEOTIDE SEQUENCE [LARGE SCALE GENOMIC DNA]</scope>
    <source>
        <strain evidence="3 4">3_1_6</strain>
    </source>
</reference>
<dbReference type="InterPro" id="IPR007214">
    <property type="entry name" value="YbaK/aa-tRNA-synth-assoc-dom"/>
</dbReference>
<dbReference type="Pfam" id="PF04073">
    <property type="entry name" value="tRNA_edit"/>
    <property type="match status" value="1"/>
</dbReference>
<dbReference type="eggNOG" id="COG3760">
    <property type="taxonomic scope" value="Bacteria"/>
</dbReference>
<dbReference type="RefSeq" id="WP_005028299.1">
    <property type="nucleotide sequence ID" value="NZ_KE150238.1"/>
</dbReference>
<dbReference type="AlphaFoldDB" id="E5Y8D0"/>
<dbReference type="HOGENOM" id="CLU_104635_0_0_7"/>
<dbReference type="FunFam" id="3.90.960.10:FF:000005">
    <property type="entry name" value="Putative prolyl-tRNA synthetase"/>
    <property type="match status" value="1"/>
</dbReference>
<dbReference type="EMBL" id="ADCP02000001">
    <property type="protein sequence ID" value="EFV43756.1"/>
    <property type="molecule type" value="Genomic_DNA"/>
</dbReference>
<dbReference type="CDD" id="cd04335">
    <property type="entry name" value="PrdX_deacylase"/>
    <property type="match status" value="1"/>
</dbReference>